<dbReference type="InterPro" id="IPR010994">
    <property type="entry name" value="RuvA_2-like"/>
</dbReference>
<comment type="caution">
    <text evidence="7">The sequence shown here is derived from an EMBL/GenBank/DDBJ whole genome shotgun (WGS) entry which is preliminary data.</text>
</comment>
<evidence type="ECO:0000256" key="3">
    <source>
        <dbReference type="ARBA" id="ARBA00022763"/>
    </source>
</evidence>
<dbReference type="SUPFAM" id="SSF47781">
    <property type="entry name" value="RuvA domain 2-like"/>
    <property type="match status" value="1"/>
</dbReference>
<organism evidence="7 8">
    <name type="scientific">Cichlidogyrus casuarinus</name>
    <dbReference type="NCBI Taxonomy" id="1844966"/>
    <lineage>
        <taxon>Eukaryota</taxon>
        <taxon>Metazoa</taxon>
        <taxon>Spiralia</taxon>
        <taxon>Lophotrochozoa</taxon>
        <taxon>Platyhelminthes</taxon>
        <taxon>Monogenea</taxon>
        <taxon>Monopisthocotylea</taxon>
        <taxon>Dactylogyridea</taxon>
        <taxon>Ancyrocephalidae</taxon>
        <taxon>Cichlidogyrus</taxon>
    </lineage>
</organism>
<feature type="compositionally biased region" description="Basic residues" evidence="6">
    <location>
        <begin position="97"/>
        <end position="109"/>
    </location>
</feature>
<dbReference type="Gene3D" id="1.10.150.20">
    <property type="entry name" value="5' to 3' exonuclease, C-terminal subdomain"/>
    <property type="match status" value="1"/>
</dbReference>
<evidence type="ECO:0000256" key="6">
    <source>
        <dbReference type="SAM" id="MobiDB-lite"/>
    </source>
</evidence>
<protein>
    <submittedName>
        <fullName evidence="7">DNA repair endonuclease XPF</fullName>
    </submittedName>
</protein>
<accession>A0ABD2Q474</accession>
<evidence type="ECO:0000256" key="2">
    <source>
        <dbReference type="ARBA" id="ARBA00022759"/>
    </source>
</evidence>
<gene>
    <name evidence="7" type="primary">ERCC4</name>
    <name evidence="7" type="ORF">Ciccas_007387</name>
</gene>
<dbReference type="GO" id="GO:0016787">
    <property type="term" value="F:hydrolase activity"/>
    <property type="evidence" value="ECO:0007669"/>
    <property type="project" value="UniProtKB-KW"/>
</dbReference>
<keyword evidence="1" id="KW-0540">Nuclease</keyword>
<dbReference type="PANTHER" id="PTHR10150">
    <property type="entry name" value="DNA REPAIR ENDONUCLEASE XPF"/>
    <property type="match status" value="1"/>
</dbReference>
<evidence type="ECO:0000256" key="5">
    <source>
        <dbReference type="ARBA" id="ARBA00023204"/>
    </source>
</evidence>
<sequence>MLLHLKDGSENLDEYNSEPVDMLLRMPGITWKNYKCIVENVQSLKQLTELSERRIEELLGNQKAAHDLYKFLHEEHLPDTEASGPSSSSSSLPSGRPRMHLAGKGKRKAAAQPKLTEFPLKK</sequence>
<evidence type="ECO:0000256" key="4">
    <source>
        <dbReference type="ARBA" id="ARBA00022801"/>
    </source>
</evidence>
<reference evidence="7 8" key="1">
    <citation type="submission" date="2024-11" db="EMBL/GenBank/DDBJ databases">
        <title>Adaptive evolution of stress response genes in parasites aligns with host niche diversity.</title>
        <authorList>
            <person name="Hahn C."/>
            <person name="Resl P."/>
        </authorList>
    </citation>
    <scope>NUCLEOTIDE SEQUENCE [LARGE SCALE GENOMIC DNA]</scope>
    <source>
        <strain evidence="7">EGGRZ-B1_66</strain>
        <tissue evidence="7">Body</tissue>
    </source>
</reference>
<keyword evidence="4" id="KW-0378">Hydrolase</keyword>
<name>A0ABD2Q474_9PLAT</name>
<keyword evidence="3" id="KW-0227">DNA damage</keyword>
<evidence type="ECO:0000313" key="8">
    <source>
        <dbReference type="Proteomes" id="UP001626550"/>
    </source>
</evidence>
<dbReference type="AlphaFoldDB" id="A0ABD2Q474"/>
<dbReference type="EMBL" id="JBJKFK010001126">
    <property type="protein sequence ID" value="KAL3314002.1"/>
    <property type="molecule type" value="Genomic_DNA"/>
</dbReference>
<feature type="compositionally biased region" description="Low complexity" evidence="6">
    <location>
        <begin position="83"/>
        <end position="95"/>
    </location>
</feature>
<dbReference type="GO" id="GO:0004519">
    <property type="term" value="F:endonuclease activity"/>
    <property type="evidence" value="ECO:0007669"/>
    <property type="project" value="UniProtKB-KW"/>
</dbReference>
<evidence type="ECO:0000313" key="7">
    <source>
        <dbReference type="EMBL" id="KAL3314002.1"/>
    </source>
</evidence>
<feature type="region of interest" description="Disordered" evidence="6">
    <location>
        <begin position="76"/>
        <end position="122"/>
    </location>
</feature>
<dbReference type="PANTHER" id="PTHR10150:SF0">
    <property type="entry name" value="DNA REPAIR ENDONUCLEASE XPF"/>
    <property type="match status" value="1"/>
</dbReference>
<keyword evidence="2 7" id="KW-0255">Endonuclease</keyword>
<proteinExistence type="predicted"/>
<keyword evidence="5" id="KW-0234">DNA repair</keyword>
<dbReference type="Proteomes" id="UP001626550">
    <property type="component" value="Unassembled WGS sequence"/>
</dbReference>
<evidence type="ECO:0000256" key="1">
    <source>
        <dbReference type="ARBA" id="ARBA00022722"/>
    </source>
</evidence>
<dbReference type="GO" id="GO:0006281">
    <property type="term" value="P:DNA repair"/>
    <property type="evidence" value="ECO:0007669"/>
    <property type="project" value="UniProtKB-KW"/>
</dbReference>
<keyword evidence="8" id="KW-1185">Reference proteome</keyword>